<organism evidence="4 5">
    <name type="scientific">Waddlia chondrophila (strain ATCC VR-1470 / WSU 86-1044)</name>
    <dbReference type="NCBI Taxonomy" id="716544"/>
    <lineage>
        <taxon>Bacteria</taxon>
        <taxon>Pseudomonadati</taxon>
        <taxon>Chlamydiota</taxon>
        <taxon>Chlamydiia</taxon>
        <taxon>Parachlamydiales</taxon>
        <taxon>Waddliaceae</taxon>
        <taxon>Waddlia</taxon>
    </lineage>
</organism>
<keyword evidence="5" id="KW-1185">Reference proteome</keyword>
<evidence type="ECO:0000256" key="1">
    <source>
        <dbReference type="SAM" id="Coils"/>
    </source>
</evidence>
<dbReference type="STRING" id="716544.wcw_0546"/>
<dbReference type="HOGENOM" id="CLU_027402_36_0_0"/>
<keyword evidence="1" id="KW-0175">Coiled coil</keyword>
<evidence type="ECO:0000313" key="5">
    <source>
        <dbReference type="Proteomes" id="UP000001505"/>
    </source>
</evidence>
<dbReference type="InterPro" id="IPR010921">
    <property type="entry name" value="Trp_repressor/repl_initiator"/>
</dbReference>
<dbReference type="InterPro" id="IPR002514">
    <property type="entry name" value="Transposase_8"/>
</dbReference>
<dbReference type="GO" id="GO:0043565">
    <property type="term" value="F:sequence-specific DNA binding"/>
    <property type="evidence" value="ECO:0007669"/>
    <property type="project" value="InterPro"/>
</dbReference>
<dbReference type="Proteomes" id="UP000001505">
    <property type="component" value="Chromosome"/>
</dbReference>
<protein>
    <submittedName>
        <fullName evidence="4">Transposase</fullName>
    </submittedName>
</protein>
<dbReference type="GO" id="GO:0006313">
    <property type="term" value="P:DNA transposition"/>
    <property type="evidence" value="ECO:0007669"/>
    <property type="project" value="InterPro"/>
</dbReference>
<dbReference type="EMBL" id="CP001928">
    <property type="protein sequence ID" value="ADI38027.1"/>
    <property type="molecule type" value="Genomic_DNA"/>
</dbReference>
<dbReference type="KEGG" id="wch:wcw_0546"/>
<proteinExistence type="predicted"/>
<dbReference type="RefSeq" id="WP_013181641.1">
    <property type="nucleotide sequence ID" value="NC_014225.1"/>
</dbReference>
<reference evidence="4 5" key="1">
    <citation type="journal article" date="2010" name="PLoS ONE">
        <title>The Waddlia genome: a window into chlamydial biology.</title>
        <authorList>
            <person name="Bertelli C."/>
            <person name="Collyn F."/>
            <person name="Croxatto A."/>
            <person name="Ruckert C."/>
            <person name="Polkinghorne A."/>
            <person name="Kebbi-Beghdadi C."/>
            <person name="Goesmann A."/>
            <person name="Vaughan L."/>
            <person name="Greub G."/>
        </authorList>
    </citation>
    <scope>NUCLEOTIDE SEQUENCE [LARGE SCALE GENOMIC DNA]</scope>
    <source>
        <strain evidence="5">ATCC VR-1470 / WSU 86-1044</strain>
        <strain evidence="4">WSU 86-1044</strain>
    </source>
</reference>
<feature type="coiled-coil region" evidence="1">
    <location>
        <begin position="58"/>
        <end position="89"/>
    </location>
</feature>
<sequence length="92" mass="11007">MKRRKWTPELKTKIVLEGLKGRPLAEICTEYEISQAQFYQWKDCFLNNASRAFEKGKSDQKEARLQKQNNRLKQVVADLTLELKKNDEEWYL</sequence>
<name>D6YRS5_WADCW</name>
<dbReference type="GO" id="GO:0004803">
    <property type="term" value="F:transposase activity"/>
    <property type="evidence" value="ECO:0007669"/>
    <property type="project" value="InterPro"/>
</dbReference>
<dbReference type="SUPFAM" id="SSF48295">
    <property type="entry name" value="TrpR-like"/>
    <property type="match status" value="1"/>
</dbReference>
<accession>D6YRS5</accession>
<dbReference type="KEGG" id="wch:wcw_1420"/>
<dbReference type="AlphaFoldDB" id="D6YRS5"/>
<dbReference type="KEGG" id="wch:wcw_0659"/>
<dbReference type="EMBL" id="CP001928">
    <property type="protein sequence ID" value="ADI37916.1"/>
    <property type="molecule type" value="Genomic_DNA"/>
</dbReference>
<dbReference type="eggNOG" id="COG2963">
    <property type="taxonomic scope" value="Bacteria"/>
</dbReference>
<evidence type="ECO:0000313" key="2">
    <source>
        <dbReference type="EMBL" id="ADI37916.1"/>
    </source>
</evidence>
<evidence type="ECO:0000313" key="4">
    <source>
        <dbReference type="EMBL" id="ADI38770.1"/>
    </source>
</evidence>
<dbReference type="InterPro" id="IPR036388">
    <property type="entry name" value="WH-like_DNA-bd_sf"/>
</dbReference>
<dbReference type="Pfam" id="PF01527">
    <property type="entry name" value="HTH_Tnp_1"/>
    <property type="match status" value="1"/>
</dbReference>
<dbReference type="EMBL" id="CP001928">
    <property type="protein sequence ID" value="ADI38770.1"/>
    <property type="molecule type" value="Genomic_DNA"/>
</dbReference>
<evidence type="ECO:0000313" key="3">
    <source>
        <dbReference type="EMBL" id="ADI38027.1"/>
    </source>
</evidence>
<dbReference type="Gene3D" id="1.10.10.10">
    <property type="entry name" value="Winged helix-like DNA-binding domain superfamily/Winged helix DNA-binding domain"/>
    <property type="match status" value="1"/>
</dbReference>
<gene>
    <name evidence="2" type="ordered locus">wcw_0546</name>
    <name evidence="3" type="ordered locus">wcw_0659</name>
    <name evidence="4" type="ordered locus">wcw_1420</name>
</gene>